<accession>A0A3S4CHU0</accession>
<evidence type="ECO:0000256" key="3">
    <source>
        <dbReference type="ARBA" id="ARBA00022960"/>
    </source>
</evidence>
<dbReference type="Proteomes" id="UP000270743">
    <property type="component" value="Unassembled WGS sequence"/>
</dbReference>
<dbReference type="PANTHER" id="PTHR34138:SF1">
    <property type="entry name" value="CELL SHAPE-DETERMINING PROTEIN MREC"/>
    <property type="match status" value="1"/>
</dbReference>
<reference evidence="9 10" key="1">
    <citation type="submission" date="2018-12" db="EMBL/GenBank/DDBJ databases">
        <authorList>
            <person name="Criscuolo A."/>
        </authorList>
    </citation>
    <scope>NUCLEOTIDE SEQUENCE [LARGE SCALE GENOMIC DNA]</scope>
    <source>
        <strain evidence="9">ACIP1116241</strain>
    </source>
</reference>
<gene>
    <name evidence="9" type="primary">mreC</name>
    <name evidence="9" type="ORF">PARHAE_01211</name>
</gene>
<name>A0A3S4CHU0_9RHOB</name>
<evidence type="ECO:0000313" key="10">
    <source>
        <dbReference type="Proteomes" id="UP000270743"/>
    </source>
</evidence>
<proteinExistence type="inferred from homology"/>
<dbReference type="EMBL" id="UZWE01000024">
    <property type="protein sequence ID" value="VDS08030.1"/>
    <property type="molecule type" value="Genomic_DNA"/>
</dbReference>
<keyword evidence="10" id="KW-1185">Reference proteome</keyword>
<feature type="region of interest" description="Disordered" evidence="6">
    <location>
        <begin position="285"/>
        <end position="311"/>
    </location>
</feature>
<evidence type="ECO:0000256" key="5">
    <source>
        <dbReference type="SAM" id="Coils"/>
    </source>
</evidence>
<keyword evidence="7" id="KW-1133">Transmembrane helix</keyword>
<feature type="coiled-coil region" evidence="5">
    <location>
        <begin position="83"/>
        <end position="110"/>
    </location>
</feature>
<evidence type="ECO:0000259" key="8">
    <source>
        <dbReference type="Pfam" id="PF04085"/>
    </source>
</evidence>
<dbReference type="GO" id="GO:0005886">
    <property type="term" value="C:plasma membrane"/>
    <property type="evidence" value="ECO:0007669"/>
    <property type="project" value="TreeGrafter"/>
</dbReference>
<dbReference type="InterPro" id="IPR055342">
    <property type="entry name" value="MreC_beta-barrel_core"/>
</dbReference>
<dbReference type="Gene3D" id="2.40.10.340">
    <property type="entry name" value="Rod shape-determining protein MreC, domain 1"/>
    <property type="match status" value="1"/>
</dbReference>
<evidence type="ECO:0000256" key="2">
    <source>
        <dbReference type="ARBA" id="ARBA00013855"/>
    </source>
</evidence>
<dbReference type="InterPro" id="IPR007221">
    <property type="entry name" value="MreC"/>
</dbReference>
<keyword evidence="5" id="KW-0175">Coiled coil</keyword>
<evidence type="ECO:0000256" key="4">
    <source>
        <dbReference type="ARBA" id="ARBA00032089"/>
    </source>
</evidence>
<evidence type="ECO:0000313" key="9">
    <source>
        <dbReference type="EMBL" id="VDS08030.1"/>
    </source>
</evidence>
<evidence type="ECO:0000256" key="7">
    <source>
        <dbReference type="SAM" id="Phobius"/>
    </source>
</evidence>
<keyword evidence="7" id="KW-0472">Membrane</keyword>
<dbReference type="AlphaFoldDB" id="A0A3S4CHU0"/>
<dbReference type="NCBIfam" id="NF010533">
    <property type="entry name" value="PRK13922.9-5"/>
    <property type="match status" value="1"/>
</dbReference>
<evidence type="ECO:0000256" key="1">
    <source>
        <dbReference type="ARBA" id="ARBA00009369"/>
    </source>
</evidence>
<comment type="similarity">
    <text evidence="1">Belongs to the MreC family.</text>
</comment>
<dbReference type="PANTHER" id="PTHR34138">
    <property type="entry name" value="CELL SHAPE-DETERMINING PROTEIN MREC"/>
    <property type="match status" value="1"/>
</dbReference>
<sequence>MARKGPDFTTPVRRVLIALMALVLVALFLFWRIDSPRAEAMRIAIIDRVVPRFEWALAPVTRASQMIGGFQSYARIYEQNQELRRELQQMQAWKEAAVQLEQENSKLMALNNVRIDPALTSVTGMVMADSGSAFRQSVLLNVGAQDGIVEGWATMDGLGLVGRISGVGQRTSRVVLLTDPSSRIPVTAQPSGERALLTGDNTSLPFLDFIEMPDNVRPGDRVVTSGDGGVFPPGLLAGQVVQGSDGRIRLRLAADYGRLEFLRVLRSHPAEMVVDSGAVIAPGDRGLIGPQRPASPVEAAVASDPLATGAE</sequence>
<protein>
    <recommendedName>
        <fullName evidence="2">Cell shape-determining protein MreC</fullName>
    </recommendedName>
    <alternativeName>
        <fullName evidence="4">Cell shape protein MreC</fullName>
    </alternativeName>
</protein>
<keyword evidence="3" id="KW-0133">Cell shape</keyword>
<evidence type="ECO:0000256" key="6">
    <source>
        <dbReference type="SAM" id="MobiDB-lite"/>
    </source>
</evidence>
<organism evidence="9 10">
    <name type="scientific">Paracoccus haematequi</name>
    <dbReference type="NCBI Taxonomy" id="2491866"/>
    <lineage>
        <taxon>Bacteria</taxon>
        <taxon>Pseudomonadati</taxon>
        <taxon>Pseudomonadota</taxon>
        <taxon>Alphaproteobacteria</taxon>
        <taxon>Rhodobacterales</taxon>
        <taxon>Paracoccaceae</taxon>
        <taxon>Paracoccus</taxon>
    </lineage>
</organism>
<dbReference type="OrthoDB" id="8478127at2"/>
<keyword evidence="7" id="KW-0812">Transmembrane</keyword>
<feature type="domain" description="Rod shape-determining protein MreC beta-barrel core" evidence="8">
    <location>
        <begin position="126"/>
        <end position="265"/>
    </location>
</feature>
<dbReference type="RefSeq" id="WP_126153707.1">
    <property type="nucleotide sequence ID" value="NZ_UZWE01000024.1"/>
</dbReference>
<dbReference type="InterPro" id="IPR042175">
    <property type="entry name" value="Cell/Rod_MreC_2"/>
</dbReference>
<feature type="transmembrane region" description="Helical" evidence="7">
    <location>
        <begin position="12"/>
        <end position="31"/>
    </location>
</feature>
<dbReference type="InterPro" id="IPR042177">
    <property type="entry name" value="Cell/Rod_1"/>
</dbReference>
<dbReference type="Gene3D" id="2.40.10.350">
    <property type="entry name" value="Rod shape-determining protein MreC, domain 2"/>
    <property type="match status" value="1"/>
</dbReference>
<dbReference type="Pfam" id="PF04085">
    <property type="entry name" value="MreC"/>
    <property type="match status" value="1"/>
</dbReference>
<dbReference type="GO" id="GO:0008360">
    <property type="term" value="P:regulation of cell shape"/>
    <property type="evidence" value="ECO:0007669"/>
    <property type="project" value="UniProtKB-KW"/>
</dbReference>